<keyword evidence="1" id="KW-0732">Signal</keyword>
<evidence type="ECO:0000313" key="3">
    <source>
        <dbReference type="EMBL" id="TDU68083.1"/>
    </source>
</evidence>
<dbReference type="InterPro" id="IPR002509">
    <property type="entry name" value="NODB_dom"/>
</dbReference>
<evidence type="ECO:0000313" key="4">
    <source>
        <dbReference type="Proteomes" id="UP000295662"/>
    </source>
</evidence>
<dbReference type="SUPFAM" id="SSF88713">
    <property type="entry name" value="Glycoside hydrolase/deacetylase"/>
    <property type="match status" value="1"/>
</dbReference>
<dbReference type="InterPro" id="IPR051398">
    <property type="entry name" value="Polysacch_Deacetylase"/>
</dbReference>
<dbReference type="GO" id="GO:0016810">
    <property type="term" value="F:hydrolase activity, acting on carbon-nitrogen (but not peptide) bonds"/>
    <property type="evidence" value="ECO:0007669"/>
    <property type="project" value="InterPro"/>
</dbReference>
<name>A0A4V3FER7_9BACT</name>
<dbReference type="GO" id="GO:0005975">
    <property type="term" value="P:carbohydrate metabolic process"/>
    <property type="evidence" value="ECO:0007669"/>
    <property type="project" value="InterPro"/>
</dbReference>
<dbReference type="PROSITE" id="PS51677">
    <property type="entry name" value="NODB"/>
    <property type="match status" value="1"/>
</dbReference>
<keyword evidence="4" id="KW-1185">Reference proteome</keyword>
<feature type="domain" description="NodB homology" evidence="2">
    <location>
        <begin position="98"/>
        <end position="331"/>
    </location>
</feature>
<dbReference type="Gene3D" id="3.20.20.370">
    <property type="entry name" value="Glycoside hydrolase/deacetylase"/>
    <property type="match status" value="1"/>
</dbReference>
<gene>
    <name evidence="3" type="ORF">EI77_03200</name>
</gene>
<dbReference type="PANTHER" id="PTHR34216:SF7">
    <property type="entry name" value="POLY-BETA-1,6-N-ACETYL-D-GLUCOSAMINE N-DEACETYLASE"/>
    <property type="match status" value="1"/>
</dbReference>
<accession>A0A4V3FER7</accession>
<dbReference type="Pfam" id="PF01522">
    <property type="entry name" value="Polysacc_deac_1"/>
    <property type="match status" value="1"/>
</dbReference>
<sequence length="331" mass="36289">MSFLHSSLSRAGQAAKSAALVFCGVAGLARCQLAGEGAVLAFHGLRADGVATGVSDEGLHLRLSTFRAVCERLAKGYEVMRLAEMAEILERGERLPERAVALTFDDGYASNYELGYPVLRDLGLPTTIFLATGFLDGDAPLWFQQVDVAMRQGGRVGNTRTLGEALAHLKRLPDEVMREEVRRLVESVTMPLDEPEVMRPMTWAQAREMQEGGLVDFGGHTHTHPILSRCGVEKQRWEIRMCADRIRAELGAEPSAFAFPNGGVDDYTPETLGVLKEVGYQSAWTTVCGRVNTARNRMMMPRYGAPESVWEAEATVSGAFDLVRRWKGGVA</sequence>
<dbReference type="RefSeq" id="WP_133796227.1">
    <property type="nucleotide sequence ID" value="NZ_SOCA01000006.1"/>
</dbReference>
<proteinExistence type="predicted"/>
<organism evidence="3 4">
    <name type="scientific">Prosthecobacter fusiformis</name>
    <dbReference type="NCBI Taxonomy" id="48464"/>
    <lineage>
        <taxon>Bacteria</taxon>
        <taxon>Pseudomonadati</taxon>
        <taxon>Verrucomicrobiota</taxon>
        <taxon>Verrucomicrobiia</taxon>
        <taxon>Verrucomicrobiales</taxon>
        <taxon>Verrucomicrobiaceae</taxon>
        <taxon>Prosthecobacter</taxon>
    </lineage>
</organism>
<dbReference type="EMBL" id="SOCA01000006">
    <property type="protein sequence ID" value="TDU68083.1"/>
    <property type="molecule type" value="Genomic_DNA"/>
</dbReference>
<dbReference type="CDD" id="cd10918">
    <property type="entry name" value="CE4_NodB_like_5s_6s"/>
    <property type="match status" value="1"/>
</dbReference>
<protein>
    <submittedName>
        <fullName evidence="3">Polysaccharide deacetylase</fullName>
    </submittedName>
</protein>
<dbReference type="InterPro" id="IPR011330">
    <property type="entry name" value="Glyco_hydro/deAcase_b/a-brl"/>
</dbReference>
<comment type="caution">
    <text evidence="3">The sequence shown here is derived from an EMBL/GenBank/DDBJ whole genome shotgun (WGS) entry which is preliminary data.</text>
</comment>
<reference evidence="3 4" key="1">
    <citation type="submission" date="2019-03" db="EMBL/GenBank/DDBJ databases">
        <title>Genomic Encyclopedia of Archaeal and Bacterial Type Strains, Phase II (KMG-II): from individual species to whole genera.</title>
        <authorList>
            <person name="Goeker M."/>
        </authorList>
    </citation>
    <scope>NUCLEOTIDE SEQUENCE [LARGE SCALE GENOMIC DNA]</scope>
    <source>
        <strain evidence="3 4">ATCC 25309</strain>
    </source>
</reference>
<evidence type="ECO:0000259" key="2">
    <source>
        <dbReference type="PROSITE" id="PS51677"/>
    </source>
</evidence>
<dbReference type="OrthoDB" id="9778320at2"/>
<dbReference type="Proteomes" id="UP000295662">
    <property type="component" value="Unassembled WGS sequence"/>
</dbReference>
<evidence type="ECO:0000256" key="1">
    <source>
        <dbReference type="ARBA" id="ARBA00022729"/>
    </source>
</evidence>
<dbReference type="PANTHER" id="PTHR34216">
    <property type="match status" value="1"/>
</dbReference>
<dbReference type="AlphaFoldDB" id="A0A4V3FER7"/>